<proteinExistence type="predicted"/>
<dbReference type="Proteomes" id="UP001215598">
    <property type="component" value="Unassembled WGS sequence"/>
</dbReference>
<protein>
    <submittedName>
        <fullName evidence="2">Uncharacterized protein</fullName>
    </submittedName>
</protein>
<comment type="caution">
    <text evidence="2">The sequence shown here is derived from an EMBL/GenBank/DDBJ whole genome shotgun (WGS) entry which is preliminary data.</text>
</comment>
<evidence type="ECO:0000256" key="1">
    <source>
        <dbReference type="SAM" id="MobiDB-lite"/>
    </source>
</evidence>
<gene>
    <name evidence="2" type="ORF">B0H16DRAFT_1474535</name>
</gene>
<name>A0AAD7MJH2_9AGAR</name>
<keyword evidence="3" id="KW-1185">Reference proteome</keyword>
<reference evidence="2" key="1">
    <citation type="submission" date="2023-03" db="EMBL/GenBank/DDBJ databases">
        <title>Massive genome expansion in bonnet fungi (Mycena s.s.) driven by repeated elements and novel gene families across ecological guilds.</title>
        <authorList>
            <consortium name="Lawrence Berkeley National Laboratory"/>
            <person name="Harder C.B."/>
            <person name="Miyauchi S."/>
            <person name="Viragh M."/>
            <person name="Kuo A."/>
            <person name="Thoen E."/>
            <person name="Andreopoulos B."/>
            <person name="Lu D."/>
            <person name="Skrede I."/>
            <person name="Drula E."/>
            <person name="Henrissat B."/>
            <person name="Morin E."/>
            <person name="Kohler A."/>
            <person name="Barry K."/>
            <person name="LaButti K."/>
            <person name="Morin E."/>
            <person name="Salamov A."/>
            <person name="Lipzen A."/>
            <person name="Mereny Z."/>
            <person name="Hegedus B."/>
            <person name="Baldrian P."/>
            <person name="Stursova M."/>
            <person name="Weitz H."/>
            <person name="Taylor A."/>
            <person name="Grigoriev I.V."/>
            <person name="Nagy L.G."/>
            <person name="Martin F."/>
            <person name="Kauserud H."/>
        </authorList>
    </citation>
    <scope>NUCLEOTIDE SEQUENCE</scope>
    <source>
        <strain evidence="2">CBHHK182m</strain>
    </source>
</reference>
<feature type="region of interest" description="Disordered" evidence="1">
    <location>
        <begin position="100"/>
        <end position="143"/>
    </location>
</feature>
<evidence type="ECO:0000313" key="3">
    <source>
        <dbReference type="Proteomes" id="UP001215598"/>
    </source>
</evidence>
<evidence type="ECO:0000313" key="2">
    <source>
        <dbReference type="EMBL" id="KAJ7720187.1"/>
    </source>
</evidence>
<accession>A0AAD7MJH2</accession>
<sequence length="143" mass="15656">MNAPRPCFILLYISPVAGGLRSRLSGGSKGLNSHARCWTFVVKGDTPWSQYYGRGIQLGHLRVKHGQIYLDGFVKANPLLFIDNEWIDATQLRVFLQNSATPGPRAETPPPAIKIESKPLPPPRGTGNTLRLPQVRGGITQGD</sequence>
<organism evidence="2 3">
    <name type="scientific">Mycena metata</name>
    <dbReference type="NCBI Taxonomy" id="1033252"/>
    <lineage>
        <taxon>Eukaryota</taxon>
        <taxon>Fungi</taxon>
        <taxon>Dikarya</taxon>
        <taxon>Basidiomycota</taxon>
        <taxon>Agaricomycotina</taxon>
        <taxon>Agaricomycetes</taxon>
        <taxon>Agaricomycetidae</taxon>
        <taxon>Agaricales</taxon>
        <taxon>Marasmiineae</taxon>
        <taxon>Mycenaceae</taxon>
        <taxon>Mycena</taxon>
    </lineage>
</organism>
<dbReference type="EMBL" id="JARKIB010000243">
    <property type="protein sequence ID" value="KAJ7720187.1"/>
    <property type="molecule type" value="Genomic_DNA"/>
</dbReference>
<dbReference type="AlphaFoldDB" id="A0AAD7MJH2"/>